<dbReference type="PANTHER" id="PTHR30561:SF9">
    <property type="entry name" value="4-AMINO-4-DEOXY-L-ARABINOSE-PHOSPHOUNDECAPRENOL FLIPPASE SUBUNIT ARNF-RELATED"/>
    <property type="match status" value="1"/>
</dbReference>
<dbReference type="GO" id="GO:0005886">
    <property type="term" value="C:plasma membrane"/>
    <property type="evidence" value="ECO:0007669"/>
    <property type="project" value="UniProtKB-SubCell"/>
</dbReference>
<dbReference type="EMBL" id="MN739470">
    <property type="protein sequence ID" value="QHT06573.1"/>
    <property type="molecule type" value="Genomic_DNA"/>
</dbReference>
<keyword evidence="2" id="KW-1003">Cell membrane</keyword>
<feature type="transmembrane region" description="Helical" evidence="6">
    <location>
        <begin position="38"/>
        <end position="57"/>
    </location>
</feature>
<evidence type="ECO:0000256" key="5">
    <source>
        <dbReference type="ARBA" id="ARBA00023136"/>
    </source>
</evidence>
<organism evidence="7">
    <name type="scientific">viral metagenome</name>
    <dbReference type="NCBI Taxonomy" id="1070528"/>
    <lineage>
        <taxon>unclassified sequences</taxon>
        <taxon>metagenomes</taxon>
        <taxon>organismal metagenomes</taxon>
    </lineage>
</organism>
<dbReference type="InterPro" id="IPR037185">
    <property type="entry name" value="EmrE-like"/>
</dbReference>
<proteinExistence type="predicted"/>
<dbReference type="SUPFAM" id="SSF103481">
    <property type="entry name" value="Multidrug resistance efflux transporter EmrE"/>
    <property type="match status" value="1"/>
</dbReference>
<accession>A0A6C0CQK0</accession>
<keyword evidence="4 6" id="KW-1133">Transmembrane helix</keyword>
<keyword evidence="3 6" id="KW-0812">Transmembrane</keyword>
<dbReference type="GO" id="GO:0022857">
    <property type="term" value="F:transmembrane transporter activity"/>
    <property type="evidence" value="ECO:0007669"/>
    <property type="project" value="InterPro"/>
</dbReference>
<comment type="subcellular location">
    <subcellularLocation>
        <location evidence="1">Cell membrane</location>
        <topology evidence="1">Multi-pass membrane protein</topology>
    </subcellularLocation>
</comment>
<evidence type="ECO:0000256" key="1">
    <source>
        <dbReference type="ARBA" id="ARBA00004651"/>
    </source>
</evidence>
<evidence type="ECO:0000256" key="6">
    <source>
        <dbReference type="SAM" id="Phobius"/>
    </source>
</evidence>
<evidence type="ECO:0008006" key="8">
    <source>
        <dbReference type="Google" id="ProtNLM"/>
    </source>
</evidence>
<feature type="transmembrane region" description="Helical" evidence="6">
    <location>
        <begin position="94"/>
        <end position="110"/>
    </location>
</feature>
<dbReference type="AlphaFoldDB" id="A0A6C0CQK0"/>
<evidence type="ECO:0000313" key="7">
    <source>
        <dbReference type="EMBL" id="QHT06573.1"/>
    </source>
</evidence>
<protein>
    <recommendedName>
        <fullName evidence="8">EamA domain-containing protein</fullName>
    </recommendedName>
</protein>
<evidence type="ECO:0000256" key="4">
    <source>
        <dbReference type="ARBA" id="ARBA00022989"/>
    </source>
</evidence>
<sequence>MAKSEKITLEIALLLAVIITIETSAQLLLDKATYSKNYLYLVAGIICYNVMAYLYYLLLFKGNLGIANAVWNAISTLVVALLGFVLFSEKMSKMAIFGMILTVIGVGFMSV</sequence>
<feature type="transmembrane region" description="Helical" evidence="6">
    <location>
        <begin position="69"/>
        <end position="87"/>
    </location>
</feature>
<dbReference type="InterPro" id="IPR045324">
    <property type="entry name" value="Small_multidrug_res"/>
</dbReference>
<keyword evidence="5 6" id="KW-0472">Membrane</keyword>
<name>A0A6C0CQK0_9ZZZZ</name>
<dbReference type="InterPro" id="IPR000390">
    <property type="entry name" value="Small_drug/metabolite_transptr"/>
</dbReference>
<evidence type="ECO:0000256" key="2">
    <source>
        <dbReference type="ARBA" id="ARBA00022475"/>
    </source>
</evidence>
<reference evidence="7" key="1">
    <citation type="journal article" date="2020" name="Nature">
        <title>Giant virus diversity and host interactions through global metagenomics.</title>
        <authorList>
            <person name="Schulz F."/>
            <person name="Roux S."/>
            <person name="Paez-Espino D."/>
            <person name="Jungbluth S."/>
            <person name="Walsh D.A."/>
            <person name="Denef V.J."/>
            <person name="McMahon K.D."/>
            <person name="Konstantinidis K.T."/>
            <person name="Eloe-Fadrosh E.A."/>
            <person name="Kyrpides N.C."/>
            <person name="Woyke T."/>
        </authorList>
    </citation>
    <scope>NUCLEOTIDE SEQUENCE</scope>
    <source>
        <strain evidence="7">GVMAG-M-3300021425-30</strain>
    </source>
</reference>
<evidence type="ECO:0000256" key="3">
    <source>
        <dbReference type="ARBA" id="ARBA00022692"/>
    </source>
</evidence>
<feature type="transmembrane region" description="Helical" evidence="6">
    <location>
        <begin position="12"/>
        <end position="29"/>
    </location>
</feature>
<dbReference type="Gene3D" id="1.10.3730.20">
    <property type="match status" value="1"/>
</dbReference>
<dbReference type="PANTHER" id="PTHR30561">
    <property type="entry name" value="SMR FAMILY PROTON-DEPENDENT DRUG EFFLUX TRANSPORTER SUGE"/>
    <property type="match status" value="1"/>
</dbReference>
<dbReference type="Pfam" id="PF00893">
    <property type="entry name" value="Multi_Drug_Res"/>
    <property type="match status" value="1"/>
</dbReference>